<gene>
    <name evidence="1" type="ORF">NC653_001054</name>
</gene>
<accession>A0AAD6WF51</accession>
<keyword evidence="2" id="KW-1185">Reference proteome</keyword>
<dbReference type="EMBL" id="JAQIZT010000001">
    <property type="protein sequence ID" value="KAJ7010490.1"/>
    <property type="molecule type" value="Genomic_DNA"/>
</dbReference>
<reference evidence="1 2" key="1">
    <citation type="journal article" date="2023" name="Mol. Ecol. Resour.">
        <title>Chromosome-level genome assembly of a triploid poplar Populus alba 'Berolinensis'.</title>
        <authorList>
            <person name="Chen S."/>
            <person name="Yu Y."/>
            <person name="Wang X."/>
            <person name="Wang S."/>
            <person name="Zhang T."/>
            <person name="Zhou Y."/>
            <person name="He R."/>
            <person name="Meng N."/>
            <person name="Wang Y."/>
            <person name="Liu W."/>
            <person name="Liu Z."/>
            <person name="Liu J."/>
            <person name="Guo Q."/>
            <person name="Huang H."/>
            <person name="Sederoff R.R."/>
            <person name="Wang G."/>
            <person name="Qu G."/>
            <person name="Chen S."/>
        </authorList>
    </citation>
    <scope>NUCLEOTIDE SEQUENCE [LARGE SCALE GENOMIC DNA]</scope>
    <source>
        <strain evidence="1">SC-2020</strain>
    </source>
</reference>
<organism evidence="1 2">
    <name type="scientific">Populus alba x Populus x berolinensis</name>
    <dbReference type="NCBI Taxonomy" id="444605"/>
    <lineage>
        <taxon>Eukaryota</taxon>
        <taxon>Viridiplantae</taxon>
        <taxon>Streptophyta</taxon>
        <taxon>Embryophyta</taxon>
        <taxon>Tracheophyta</taxon>
        <taxon>Spermatophyta</taxon>
        <taxon>Magnoliopsida</taxon>
        <taxon>eudicotyledons</taxon>
        <taxon>Gunneridae</taxon>
        <taxon>Pentapetalae</taxon>
        <taxon>rosids</taxon>
        <taxon>fabids</taxon>
        <taxon>Malpighiales</taxon>
        <taxon>Salicaceae</taxon>
        <taxon>Saliceae</taxon>
        <taxon>Populus</taxon>
    </lineage>
</organism>
<evidence type="ECO:0000313" key="2">
    <source>
        <dbReference type="Proteomes" id="UP001164929"/>
    </source>
</evidence>
<proteinExistence type="predicted"/>
<dbReference type="Proteomes" id="UP001164929">
    <property type="component" value="Chromosome 1"/>
</dbReference>
<name>A0AAD6WF51_9ROSI</name>
<comment type="caution">
    <text evidence="1">The sequence shown here is derived from an EMBL/GenBank/DDBJ whole genome shotgun (WGS) entry which is preliminary data.</text>
</comment>
<protein>
    <submittedName>
        <fullName evidence="1">Uncharacterized protein</fullName>
    </submittedName>
</protein>
<evidence type="ECO:0000313" key="1">
    <source>
        <dbReference type="EMBL" id="KAJ7010490.1"/>
    </source>
</evidence>
<sequence length="34" mass="3730">MNNHGFPARLIRMQPEGGASVTFNTAVNSIKSKR</sequence>
<dbReference type="AlphaFoldDB" id="A0AAD6WF51"/>